<dbReference type="AlphaFoldDB" id="A0A1M5JF95"/>
<dbReference type="RefSeq" id="WP_073042308.1">
    <property type="nucleotide sequence ID" value="NZ_FQVB01000079.1"/>
</dbReference>
<evidence type="ECO:0000313" key="1">
    <source>
        <dbReference type="EMBL" id="SHG39252.1"/>
    </source>
</evidence>
<accession>A0A1M5JF95</accession>
<keyword evidence="2" id="KW-1185">Reference proteome</keyword>
<proteinExistence type="predicted"/>
<name>A0A1M5JF95_9BACT</name>
<evidence type="ECO:0000313" key="2">
    <source>
        <dbReference type="Proteomes" id="UP000184076"/>
    </source>
</evidence>
<dbReference type="EMBL" id="FQVB01000079">
    <property type="protein sequence ID" value="SHG39252.1"/>
    <property type="molecule type" value="Genomic_DNA"/>
</dbReference>
<protein>
    <submittedName>
        <fullName evidence="1">Uncharacterized protein</fullName>
    </submittedName>
</protein>
<gene>
    <name evidence="1" type="ORF">SAMN02745206_03773</name>
</gene>
<dbReference type="Proteomes" id="UP000184076">
    <property type="component" value="Unassembled WGS sequence"/>
</dbReference>
<reference evidence="2" key="1">
    <citation type="submission" date="2016-11" db="EMBL/GenBank/DDBJ databases">
        <authorList>
            <person name="Varghese N."/>
            <person name="Submissions S."/>
        </authorList>
    </citation>
    <scope>NUCLEOTIDE SEQUENCE [LARGE SCALE GENOMIC DNA]</scope>
    <source>
        <strain evidence="2">DSM 9756</strain>
    </source>
</reference>
<sequence length="154" mass="17580">MVEQVSGLFGILARILDVFQQKAYVYVDVTFGADVPYCLTVLNRSSFDILLLHLLAIPDGFPTTDNGWRLNQGSLFKNKILKPGQKIRVLLRHQDIGELTHRKFKIEYCTLLRGRQIPRLQQTCEHEFISTDHTVTVVASVKTAWNIHGDETKT</sequence>
<organism evidence="1 2">
    <name type="scientific">Desulfacinum infernum DSM 9756</name>
    <dbReference type="NCBI Taxonomy" id="1121391"/>
    <lineage>
        <taxon>Bacteria</taxon>
        <taxon>Pseudomonadati</taxon>
        <taxon>Thermodesulfobacteriota</taxon>
        <taxon>Syntrophobacteria</taxon>
        <taxon>Syntrophobacterales</taxon>
        <taxon>Syntrophobacteraceae</taxon>
        <taxon>Desulfacinum</taxon>
    </lineage>
</organism>